<dbReference type="SUPFAM" id="SSF82693">
    <property type="entry name" value="Multidrug efflux transporter AcrB pore domain, PN1, PN2, PC1 and PC2 subdomains"/>
    <property type="match status" value="2"/>
</dbReference>
<feature type="transmembrane region" description="Helical" evidence="1">
    <location>
        <begin position="956"/>
        <end position="975"/>
    </location>
</feature>
<evidence type="ECO:0008006" key="3">
    <source>
        <dbReference type="Google" id="ProtNLM"/>
    </source>
</evidence>
<dbReference type="PRINTS" id="PR00702">
    <property type="entry name" value="ACRIFLAVINRP"/>
</dbReference>
<evidence type="ECO:0000256" key="1">
    <source>
        <dbReference type="SAM" id="Phobius"/>
    </source>
</evidence>
<dbReference type="SUPFAM" id="SSF82866">
    <property type="entry name" value="Multidrug efflux transporter AcrB transmembrane domain"/>
    <property type="match status" value="2"/>
</dbReference>
<dbReference type="Gene3D" id="1.20.1640.10">
    <property type="entry name" value="Multidrug efflux transporter AcrB transmembrane domain"/>
    <property type="match status" value="2"/>
</dbReference>
<feature type="transmembrane region" description="Helical" evidence="1">
    <location>
        <begin position="377"/>
        <end position="399"/>
    </location>
</feature>
<dbReference type="SUPFAM" id="SSF82714">
    <property type="entry name" value="Multidrug efflux transporter AcrB TolC docking domain, DN and DC subdomains"/>
    <property type="match status" value="2"/>
</dbReference>
<dbReference type="Gene3D" id="3.30.2090.10">
    <property type="entry name" value="Multidrug efflux transporter AcrB TolC docking domain, DN and DC subdomains"/>
    <property type="match status" value="2"/>
</dbReference>
<feature type="transmembrane region" description="Helical" evidence="1">
    <location>
        <begin position="861"/>
        <end position="877"/>
    </location>
</feature>
<feature type="transmembrane region" description="Helical" evidence="1">
    <location>
        <begin position="419"/>
        <end position="439"/>
    </location>
</feature>
<keyword evidence="1" id="KW-1133">Transmembrane helix</keyword>
<sequence length="1033" mass="114750">MAEHKVAANLLMIIILFAGAMGVKNIKQEVFPEMDLDFIIVAVPYSGATPDEVEESILLPIEDSLSGITGIKKVTGTAKESIGSLRIELQKDVDKDSVFDDIKSAVERLSTLPEEAEDPQIQQPRIRREVLNITIYGDAPARSMIELAQRVRDSLLTHPGITQVDVEQPKGFEMTLEISETALQQYALTLNQVSRIIRQATIDMPGGKIQTSGGDLLIRTKERRYTVAEYANIPILTTDQGILRLGDIAHIRDGFEESDISSSYNGKPAESIKVYRVGEQTPTDISKAVRSKLDDLREELPSSIKMQIVNDRSLVLRDRIDLLMKNLWLGLGLVFLTLSLFLRIDLSFWIMMGIPLSFAGAMIAMPSMDTSINMISLFAFILVLGIVVDDAIVVGENIFAHQEMDKSPSEAAIEGAIEIGPPVLITILTTIAAFIPIYFIPGVTGNIFQNIPNVLIAVLLFSLIEAMFILPGHLSHVNRVVSFILWPFGKILEHPRHFFSSGLVWFAQKIYRKTLEKVITYRYAVFALGLVFIMLSVGLAVGGHMRFTFFPKIDRDMIAVSARMPFGTPASVSREIERKMLRSADTLLREYEAEAGHPVHDGVYSNVGRGGGHKTSVRVFLKPLNERGFAAVDFSRKWRKSMGEIPGIEALNVRARHSMGSTYDIDLQLSHPDPKILLRIVEQFKEEFAKYPGVSNIEDSTEDGKREVQLRLSSAGRTLGLSTQELTNQVRGAFQGVEVLTLLRGSDEVSVKLRLPFEQRRYLRDLEDMVILAPGGERLPLGQVAELKYGQSYSAIRRVDGRRIVSVRALVDSGVSNTGEIVRSLKKDLLPKTISQNPALQFSFEGSRRAQTNTMTGVKEGGIVAIVLIFSLLALQFRSYFQPIIIMAAIPFGIVGALIGHLLLGYNLSIISVLGLVALTGIVVNDSLILVDFINRSRAKGSSIAQAVVESGVRRFRPILLTTLTTFFGLLPMLFEQSLQARFLIPMAISLAFGVLFSTFVILILIPVLYIILEDFKGFFRRKHYKLSVNKIY</sequence>
<gene>
    <name evidence="2" type="ORF">METZ01_LOCUS40609</name>
</gene>
<dbReference type="Gene3D" id="3.30.70.1430">
    <property type="entry name" value="Multidrug efflux transporter AcrB pore domain"/>
    <property type="match status" value="2"/>
</dbReference>
<evidence type="ECO:0000313" key="2">
    <source>
        <dbReference type="EMBL" id="SUZ87755.1"/>
    </source>
</evidence>
<feature type="transmembrane region" description="Helical" evidence="1">
    <location>
        <begin position="6"/>
        <end position="23"/>
    </location>
</feature>
<name>A0A381R7N7_9ZZZZ</name>
<dbReference type="Pfam" id="PF00873">
    <property type="entry name" value="ACR_tran"/>
    <property type="match status" value="1"/>
</dbReference>
<dbReference type="EMBL" id="UINC01001738">
    <property type="protein sequence ID" value="SUZ87755.1"/>
    <property type="molecule type" value="Genomic_DNA"/>
</dbReference>
<dbReference type="GO" id="GO:0005886">
    <property type="term" value="C:plasma membrane"/>
    <property type="evidence" value="ECO:0007669"/>
    <property type="project" value="TreeGrafter"/>
</dbReference>
<proteinExistence type="predicted"/>
<keyword evidence="1" id="KW-0812">Transmembrane</keyword>
<dbReference type="InterPro" id="IPR027463">
    <property type="entry name" value="AcrB_DN_DC_subdom"/>
</dbReference>
<dbReference type="PANTHER" id="PTHR32063">
    <property type="match status" value="1"/>
</dbReference>
<protein>
    <recommendedName>
        <fullName evidence="3">SSD domain-containing protein</fullName>
    </recommendedName>
</protein>
<dbReference type="Gene3D" id="3.30.70.1320">
    <property type="entry name" value="Multidrug efflux transporter AcrB pore domain like"/>
    <property type="match status" value="1"/>
</dbReference>
<feature type="transmembrane region" description="Helical" evidence="1">
    <location>
        <begin position="910"/>
        <end position="935"/>
    </location>
</feature>
<feature type="transmembrane region" description="Helical" evidence="1">
    <location>
        <begin position="884"/>
        <end position="904"/>
    </location>
</feature>
<keyword evidence="1" id="KW-0472">Membrane</keyword>
<dbReference type="PANTHER" id="PTHR32063:SF33">
    <property type="entry name" value="RND SUPERFAMILY EFFLUX PUMP PERMEASE COMPONENT"/>
    <property type="match status" value="1"/>
</dbReference>
<feature type="transmembrane region" description="Helical" evidence="1">
    <location>
        <begin position="451"/>
        <end position="474"/>
    </location>
</feature>
<dbReference type="GO" id="GO:0042910">
    <property type="term" value="F:xenobiotic transmembrane transporter activity"/>
    <property type="evidence" value="ECO:0007669"/>
    <property type="project" value="TreeGrafter"/>
</dbReference>
<organism evidence="2">
    <name type="scientific">marine metagenome</name>
    <dbReference type="NCBI Taxonomy" id="408172"/>
    <lineage>
        <taxon>unclassified sequences</taxon>
        <taxon>metagenomes</taxon>
        <taxon>ecological metagenomes</taxon>
    </lineage>
</organism>
<dbReference type="Gene3D" id="3.30.70.1440">
    <property type="entry name" value="Multidrug efflux transporter AcrB pore domain"/>
    <property type="match status" value="1"/>
</dbReference>
<reference evidence="2" key="1">
    <citation type="submission" date="2018-05" db="EMBL/GenBank/DDBJ databases">
        <authorList>
            <person name="Lanie J.A."/>
            <person name="Ng W.-L."/>
            <person name="Kazmierczak K.M."/>
            <person name="Andrzejewski T.M."/>
            <person name="Davidsen T.M."/>
            <person name="Wayne K.J."/>
            <person name="Tettelin H."/>
            <person name="Glass J.I."/>
            <person name="Rusch D."/>
            <person name="Podicherti R."/>
            <person name="Tsui H.-C.T."/>
            <person name="Winkler M.E."/>
        </authorList>
    </citation>
    <scope>NUCLEOTIDE SEQUENCE</scope>
</reference>
<feature type="transmembrane region" description="Helical" evidence="1">
    <location>
        <begin position="322"/>
        <end position="342"/>
    </location>
</feature>
<accession>A0A381R7N7</accession>
<dbReference type="InterPro" id="IPR001036">
    <property type="entry name" value="Acrflvin-R"/>
</dbReference>
<dbReference type="AlphaFoldDB" id="A0A381R7N7"/>
<feature type="transmembrane region" description="Helical" evidence="1">
    <location>
        <begin position="523"/>
        <end position="545"/>
    </location>
</feature>
<feature type="transmembrane region" description="Helical" evidence="1">
    <location>
        <begin position="987"/>
        <end position="1013"/>
    </location>
</feature>
<feature type="transmembrane region" description="Helical" evidence="1">
    <location>
        <begin position="348"/>
        <end position="365"/>
    </location>
</feature>